<dbReference type="EMBL" id="JAFCLK010000003">
    <property type="protein sequence ID" value="MBR1134830.1"/>
    <property type="molecule type" value="Genomic_DNA"/>
</dbReference>
<gene>
    <name evidence="2" type="ORF">JQ619_03540</name>
</gene>
<protein>
    <submittedName>
        <fullName evidence="2">SDR family oxidoreductase</fullName>
    </submittedName>
</protein>
<dbReference type="InterPro" id="IPR036291">
    <property type="entry name" value="NAD(P)-bd_dom_sf"/>
</dbReference>
<dbReference type="RefSeq" id="WP_172238110.1">
    <property type="nucleotide sequence ID" value="NZ_JABFDP010000018.1"/>
</dbReference>
<dbReference type="PIRSF" id="PIRSF000126">
    <property type="entry name" value="11-beta-HSD1"/>
    <property type="match status" value="1"/>
</dbReference>
<dbReference type="PANTHER" id="PTHR43975:SF2">
    <property type="entry name" value="EG:BACR7A4.14 PROTEIN-RELATED"/>
    <property type="match status" value="1"/>
</dbReference>
<dbReference type="Gene3D" id="3.40.50.720">
    <property type="entry name" value="NAD(P)-binding Rossmann-like Domain"/>
    <property type="match status" value="1"/>
</dbReference>
<evidence type="ECO:0000256" key="1">
    <source>
        <dbReference type="RuleBase" id="RU000363"/>
    </source>
</evidence>
<evidence type="ECO:0000313" key="2">
    <source>
        <dbReference type="EMBL" id="MBR1134830.1"/>
    </source>
</evidence>
<comment type="similarity">
    <text evidence="1">Belongs to the short-chain dehydrogenases/reductases (SDR) family.</text>
</comment>
<dbReference type="SUPFAM" id="SSF51735">
    <property type="entry name" value="NAD(P)-binding Rossmann-fold domains"/>
    <property type="match status" value="1"/>
</dbReference>
<dbReference type="PANTHER" id="PTHR43975">
    <property type="entry name" value="ZGC:101858"/>
    <property type="match status" value="1"/>
</dbReference>
<dbReference type="Pfam" id="PF00106">
    <property type="entry name" value="adh_short"/>
    <property type="match status" value="1"/>
</dbReference>
<dbReference type="PRINTS" id="PR00081">
    <property type="entry name" value="GDHRDH"/>
</dbReference>
<keyword evidence="3" id="KW-1185">Reference proteome</keyword>
<name>A0ABS5G0R8_9BRAD</name>
<dbReference type="Proteomes" id="UP001314635">
    <property type="component" value="Unassembled WGS sequence"/>
</dbReference>
<evidence type="ECO:0000313" key="3">
    <source>
        <dbReference type="Proteomes" id="UP001314635"/>
    </source>
</evidence>
<reference evidence="3" key="1">
    <citation type="journal article" date="2021" name="ISME J.">
        <title>Evolutionary origin and ecological implication of a unique nif island in free-living Bradyrhizobium lineages.</title>
        <authorList>
            <person name="Tao J."/>
        </authorList>
    </citation>
    <scope>NUCLEOTIDE SEQUENCE [LARGE SCALE GENOMIC DNA]</scope>
    <source>
        <strain evidence="3">SZCCT0094</strain>
    </source>
</reference>
<comment type="caution">
    <text evidence="2">The sequence shown here is derived from an EMBL/GenBank/DDBJ whole genome shotgun (WGS) entry which is preliminary data.</text>
</comment>
<organism evidence="2 3">
    <name type="scientific">Bradyrhizobium denitrificans</name>
    <dbReference type="NCBI Taxonomy" id="2734912"/>
    <lineage>
        <taxon>Bacteria</taxon>
        <taxon>Pseudomonadati</taxon>
        <taxon>Pseudomonadota</taxon>
        <taxon>Alphaproteobacteria</taxon>
        <taxon>Hyphomicrobiales</taxon>
        <taxon>Nitrobacteraceae</taxon>
        <taxon>Bradyrhizobium</taxon>
    </lineage>
</organism>
<dbReference type="InterPro" id="IPR002347">
    <property type="entry name" value="SDR_fam"/>
</dbReference>
<dbReference type="PRINTS" id="PR00080">
    <property type="entry name" value="SDRFAMILY"/>
</dbReference>
<sequence length="259" mass="27486">MGERVTLITGASAGIGTELARVFAANGHRLALAARREDRLAALAREIVTQGGPEPLVIPCDLTSPDAGDTIEAALSAAGLELEFLVNNAGFGLFGKAVQLSRTEQLDMIAVNVRALTELSLRFADQLIRNKGGILNLGSVAGFLPGPGMAVYYASKAYVISFTEALRKELAPHGVRVTVLCPGPVPSEFQDRAGFKPGVDSVILNVSPKAVAEAGYRGLMADKRVVLPGLGIKIVPFLLRWFPRGFILDAVGRLQLKRS</sequence>
<proteinExistence type="inferred from homology"/>
<accession>A0ABS5G0R8</accession>